<name>A0ABN6MBN6_9ACTN</name>
<proteinExistence type="predicted"/>
<keyword evidence="9" id="KW-0732">Signal</keyword>
<evidence type="ECO:0000256" key="4">
    <source>
        <dbReference type="ARBA" id="ARBA00015872"/>
    </source>
</evidence>
<dbReference type="InterPro" id="IPR019546">
    <property type="entry name" value="TAT_signal_bac_arc"/>
</dbReference>
<evidence type="ECO:0000256" key="2">
    <source>
        <dbReference type="ARBA" id="ARBA00001974"/>
    </source>
</evidence>
<dbReference type="RefSeq" id="WP_244411781.1">
    <property type="nucleotide sequence ID" value="NZ_AP025564.1"/>
</dbReference>
<evidence type="ECO:0000256" key="1">
    <source>
        <dbReference type="ARBA" id="ARBA00001917"/>
    </source>
</evidence>
<dbReference type="InterPro" id="IPR007329">
    <property type="entry name" value="FMN-bd"/>
</dbReference>
<dbReference type="NCBIfam" id="TIGR01409">
    <property type="entry name" value="TAT_signal_seq"/>
    <property type="match status" value="1"/>
</dbReference>
<dbReference type="InterPro" id="IPR036188">
    <property type="entry name" value="FAD/NAD-bd_sf"/>
</dbReference>
<dbReference type="Pfam" id="PF00890">
    <property type="entry name" value="FAD_binding_2"/>
    <property type="match status" value="1"/>
</dbReference>
<dbReference type="InterPro" id="IPR003953">
    <property type="entry name" value="FAD-dep_OxRdtase_2_FAD-bd"/>
</dbReference>
<dbReference type="PANTHER" id="PTHR43400:SF10">
    <property type="entry name" value="3-OXOSTEROID 1-DEHYDROGENASE"/>
    <property type="match status" value="1"/>
</dbReference>
<dbReference type="Gene3D" id="3.50.50.60">
    <property type="entry name" value="FAD/NAD(P)-binding domain"/>
    <property type="match status" value="1"/>
</dbReference>
<dbReference type="Gene3D" id="3.90.1010.20">
    <property type="match status" value="1"/>
</dbReference>
<keyword evidence="5" id="KW-0285">Flavoprotein</keyword>
<dbReference type="SMART" id="SM00900">
    <property type="entry name" value="FMN_bind"/>
    <property type="match status" value="1"/>
</dbReference>
<dbReference type="SUPFAM" id="SSF51905">
    <property type="entry name" value="FAD/NAD(P)-binding domain"/>
    <property type="match status" value="1"/>
</dbReference>
<dbReference type="SUPFAM" id="SSF56425">
    <property type="entry name" value="Succinate dehydrogenase/fumarate reductase flavoprotein, catalytic domain"/>
    <property type="match status" value="1"/>
</dbReference>
<dbReference type="EMBL" id="AP025564">
    <property type="protein sequence ID" value="BDE95389.1"/>
    <property type="molecule type" value="Genomic_DNA"/>
</dbReference>
<dbReference type="Pfam" id="PF04205">
    <property type="entry name" value="FMN_bind"/>
    <property type="match status" value="1"/>
</dbReference>
<keyword evidence="6" id="KW-0274">FAD</keyword>
<feature type="signal peptide" evidence="9">
    <location>
        <begin position="1"/>
        <end position="24"/>
    </location>
</feature>
<accession>A0ABN6MBN6</accession>
<keyword evidence="12" id="KW-1185">Reference proteome</keyword>
<evidence type="ECO:0000256" key="8">
    <source>
        <dbReference type="ARBA" id="ARBA00049922"/>
    </source>
</evidence>
<keyword evidence="7" id="KW-0560">Oxidoreductase</keyword>
<sequence length="670" mass="71714">MTTEVSRRNFLKGAALLTAGGAVAGLAGCAPKSADGSSGGEASGASGGSEASVTWDAEYDVVVAGYGAAGAYAAISAAESGARVLLMEKADKAHAGGNSRFGQNYMAPTDRDLMVQFMANLRGEYNLISSDEIAEFQVDGWMTFYDWLIEHGVSEDVIEFATRPEYPELYPDEEFTGFRKITLRPDPRYNAQDVNAALGTLRDIIEGMKDSIDVWYSAPLETLIQDPETKIVHGVTSTIDGKRYNIRAINGVVLAVGGFENNQEMIQNYIGYTELLAKGCSFNTGDGIVAAGAVGAKMWHMTCCAAPDPNYKNPYTGCSFGWTCASGSKTPPNAWYGDMGQTSAIIVAGDGTRFVNEAANETRNSRHGQTNFHGTWTHMPWPSNTWMVFDEAARVDGHKPYWSWSDGLEQELELGWLVKGDTLAALGEQIGIDGEALAGTVERWNGICESGLDEDCGRDEGLVAIGDGPYYAFKLTPAVTNTDGGPQRNTDCQVIGWDDEPIPHLYSAGTCGSFWVGNYNGGGNMGENYVTGTTAGANAAAAKDDVSQESLLSGDAVNFADDYALTEFECADNQYIGRYWGMNDRLAVRVTIDGDTIENVEVVEHNETKDVGTLAIDQLPQMIVEANSTAVDTISGATRTSAGIIIAVEQCLAEAGVEIKTHDAEVATLQ</sequence>
<comment type="cofactor">
    <cofactor evidence="2">
        <name>FAD</name>
        <dbReference type="ChEBI" id="CHEBI:57692"/>
    </cofactor>
</comment>
<evidence type="ECO:0000313" key="12">
    <source>
        <dbReference type="Proteomes" id="UP001320544"/>
    </source>
</evidence>
<dbReference type="Gene3D" id="3.90.700.10">
    <property type="entry name" value="Succinate dehydrogenase/fumarate reductase flavoprotein, catalytic domain"/>
    <property type="match status" value="1"/>
</dbReference>
<dbReference type="Proteomes" id="UP001320544">
    <property type="component" value="Chromosome"/>
</dbReference>
<evidence type="ECO:0000256" key="5">
    <source>
        <dbReference type="ARBA" id="ARBA00022630"/>
    </source>
</evidence>
<feature type="domain" description="FMN-binding" evidence="10">
    <location>
        <begin position="578"/>
        <end position="655"/>
    </location>
</feature>
<dbReference type="PANTHER" id="PTHR43400">
    <property type="entry name" value="FUMARATE REDUCTASE"/>
    <property type="match status" value="1"/>
</dbReference>
<evidence type="ECO:0000313" key="11">
    <source>
        <dbReference type="EMBL" id="BDE95389.1"/>
    </source>
</evidence>
<comment type="cofactor">
    <cofactor evidence="1">
        <name>FMN</name>
        <dbReference type="ChEBI" id="CHEBI:58210"/>
    </cofactor>
</comment>
<evidence type="ECO:0000256" key="6">
    <source>
        <dbReference type="ARBA" id="ARBA00022827"/>
    </source>
</evidence>
<evidence type="ECO:0000259" key="10">
    <source>
        <dbReference type="SMART" id="SM00900"/>
    </source>
</evidence>
<comment type="catalytic activity">
    <reaction evidence="8">
        <text>dihydrourocanate + A = urocanate + AH2</text>
        <dbReference type="Rhea" id="RHEA:36059"/>
        <dbReference type="ChEBI" id="CHEBI:13193"/>
        <dbReference type="ChEBI" id="CHEBI:17499"/>
        <dbReference type="ChEBI" id="CHEBI:27247"/>
        <dbReference type="ChEBI" id="CHEBI:72991"/>
        <dbReference type="EC" id="1.3.99.33"/>
    </reaction>
</comment>
<evidence type="ECO:0000256" key="7">
    <source>
        <dbReference type="ARBA" id="ARBA00023002"/>
    </source>
</evidence>
<dbReference type="EC" id="1.3.99.33" evidence="3"/>
<dbReference type="InterPro" id="IPR050315">
    <property type="entry name" value="FAD-oxidoreductase_2"/>
</dbReference>
<organism evidence="11 12">
    <name type="scientific">Raoultibacter timonensis</name>
    <dbReference type="NCBI Taxonomy" id="1907662"/>
    <lineage>
        <taxon>Bacteria</taxon>
        <taxon>Bacillati</taxon>
        <taxon>Actinomycetota</taxon>
        <taxon>Coriobacteriia</taxon>
        <taxon>Eggerthellales</taxon>
        <taxon>Eggerthellaceae</taxon>
        <taxon>Raoultibacter</taxon>
    </lineage>
</organism>
<evidence type="ECO:0000256" key="9">
    <source>
        <dbReference type="SAM" id="SignalP"/>
    </source>
</evidence>
<dbReference type="PROSITE" id="PS51257">
    <property type="entry name" value="PROKAR_LIPOPROTEIN"/>
    <property type="match status" value="1"/>
</dbReference>
<feature type="chain" id="PRO_5045235346" description="Urocanate reductase" evidence="9">
    <location>
        <begin position="25"/>
        <end position="670"/>
    </location>
</feature>
<gene>
    <name evidence="11" type="ORF">CE91St30_07220</name>
</gene>
<dbReference type="InterPro" id="IPR027477">
    <property type="entry name" value="Succ_DH/fumarate_Rdtase_cat_sf"/>
</dbReference>
<dbReference type="PROSITE" id="PS51318">
    <property type="entry name" value="TAT"/>
    <property type="match status" value="1"/>
</dbReference>
<evidence type="ECO:0000256" key="3">
    <source>
        <dbReference type="ARBA" id="ARBA00013137"/>
    </source>
</evidence>
<dbReference type="InterPro" id="IPR006311">
    <property type="entry name" value="TAT_signal"/>
</dbReference>
<dbReference type="Pfam" id="PF10518">
    <property type="entry name" value="TAT_signal"/>
    <property type="match status" value="1"/>
</dbReference>
<protein>
    <recommendedName>
        <fullName evidence="4">Urocanate reductase</fullName>
        <ecNumber evidence="3">1.3.99.33</ecNumber>
    </recommendedName>
</protein>
<reference evidence="11 12" key="1">
    <citation type="submission" date="2022-01" db="EMBL/GenBank/DDBJ databases">
        <title>Novel bile acid biosynthetic pathways are enriched in the microbiome of centenarians.</title>
        <authorList>
            <person name="Sato Y."/>
            <person name="Atarashi K."/>
            <person name="Plichta R.D."/>
            <person name="Arai Y."/>
            <person name="Sasajima S."/>
            <person name="Kearney M.S."/>
            <person name="Suda W."/>
            <person name="Takeshita K."/>
            <person name="Sasaki T."/>
            <person name="Okamoto S."/>
            <person name="Skelly N.A."/>
            <person name="Okamura Y."/>
            <person name="Vlamakis H."/>
            <person name="Li Y."/>
            <person name="Tanoue T."/>
            <person name="Takei H."/>
            <person name="Nittono H."/>
            <person name="Narushima S."/>
            <person name="Irie J."/>
            <person name="Itoh H."/>
            <person name="Moriya K."/>
            <person name="Sugiura Y."/>
            <person name="Suematsu M."/>
            <person name="Moritoki N."/>
            <person name="Shibata S."/>
            <person name="Littman R.D."/>
            <person name="Fischbach A.M."/>
            <person name="Uwamino Y."/>
            <person name="Inoue T."/>
            <person name="Honda A."/>
            <person name="Hattori M."/>
            <person name="Murai T."/>
            <person name="Xavier J.R."/>
            <person name="Hirose N."/>
            <person name="Honda K."/>
        </authorList>
    </citation>
    <scope>NUCLEOTIDE SEQUENCE [LARGE SCALE GENOMIC DNA]</scope>
    <source>
        <strain evidence="11 12">CE91-St30</strain>
    </source>
</reference>